<evidence type="ECO:0000256" key="8">
    <source>
        <dbReference type="ARBA" id="ARBA00023004"/>
    </source>
</evidence>
<feature type="binding site" evidence="10">
    <location>
        <position position="63"/>
    </location>
    <ligand>
        <name>iminosuccinate</name>
        <dbReference type="ChEBI" id="CHEBI:77875"/>
    </ligand>
</feature>
<sequence>MITAPIKTYEYDRPQVGEACTINPATAEAWARVPAVPSASEKAELKERIKRLLKERDAVLVAHYYVDAELQDLAEETGGCVSDSLEMARFGRDHPARTLVVAGVRFMGESAKILSPEKTILMPDLDATCSLDLGCPADEFAAFCDQHPDRTVVVYANTSAAVKARADWMVTSSIGLDIVRHLHEQGKKILWAPDRHLGSYIQKQTGADMLLWQGSCLVHDEFKGVELDLLKLEYPDAKVLVHPESPASVVAQADVVGSTTQLINAAVNLPASTFIVATDNGILHKMRAAAPGKHFIEAPTAGNSATCKSCAHCPWMAMNGLKNLADALETGVNEVHVDPEIGRQARRAIDRMLDFAAAKKAQALPSGALEQNATLFNGVGPA</sequence>
<feature type="binding site" evidence="10">
    <location>
        <position position="172"/>
    </location>
    <ligand>
        <name>iminosuccinate</name>
        <dbReference type="ChEBI" id="CHEBI:77875"/>
    </ligand>
</feature>
<keyword evidence="5 10" id="KW-0662">Pyridine nucleotide biosynthesis</keyword>
<dbReference type="PANTHER" id="PTHR30573">
    <property type="entry name" value="QUINOLINATE SYNTHETASE A"/>
    <property type="match status" value="1"/>
</dbReference>
<keyword evidence="6 10" id="KW-0808">Transferase</keyword>
<dbReference type="SUPFAM" id="SSF142754">
    <property type="entry name" value="NadA-like"/>
    <property type="match status" value="1"/>
</dbReference>
<evidence type="ECO:0000256" key="6">
    <source>
        <dbReference type="ARBA" id="ARBA00022679"/>
    </source>
</evidence>
<dbReference type="PANTHER" id="PTHR30573:SF0">
    <property type="entry name" value="QUINOLINATE SYNTHASE, CHLOROPLASTIC"/>
    <property type="match status" value="1"/>
</dbReference>
<dbReference type="EC" id="2.5.1.72" evidence="2 10"/>
<evidence type="ECO:0000256" key="5">
    <source>
        <dbReference type="ARBA" id="ARBA00022642"/>
    </source>
</evidence>
<feature type="binding site" evidence="10">
    <location>
        <begin position="242"/>
        <end position="244"/>
    </location>
    <ligand>
        <name>iminosuccinate</name>
        <dbReference type="ChEBI" id="CHEBI:77875"/>
    </ligand>
</feature>
<name>A0ABM8C7M2_9BURK</name>
<dbReference type="NCBIfam" id="TIGR00550">
    <property type="entry name" value="nadA"/>
    <property type="match status" value="1"/>
</dbReference>
<organism evidence="11 12">
    <name type="scientific">Massilia varians</name>
    <dbReference type="NCBI Taxonomy" id="457921"/>
    <lineage>
        <taxon>Bacteria</taxon>
        <taxon>Pseudomonadati</taxon>
        <taxon>Pseudomonadota</taxon>
        <taxon>Betaproteobacteria</taxon>
        <taxon>Burkholderiales</taxon>
        <taxon>Oxalobacteraceae</taxon>
        <taxon>Telluria group</taxon>
        <taxon>Massilia</taxon>
    </lineage>
</organism>
<dbReference type="NCBIfam" id="NF006878">
    <property type="entry name" value="PRK09375.1-2"/>
    <property type="match status" value="1"/>
</dbReference>
<dbReference type="RefSeq" id="WP_281907868.1">
    <property type="nucleotide sequence ID" value="NZ_AP026966.1"/>
</dbReference>
<feature type="binding site" evidence="10">
    <location>
        <position position="129"/>
    </location>
    <ligand>
        <name>[4Fe-4S] cluster</name>
        <dbReference type="ChEBI" id="CHEBI:49883"/>
    </ligand>
</feature>
<evidence type="ECO:0000256" key="3">
    <source>
        <dbReference type="ARBA" id="ARBA00022485"/>
    </source>
</evidence>
<evidence type="ECO:0000256" key="10">
    <source>
        <dbReference type="HAMAP-Rule" id="MF_00567"/>
    </source>
</evidence>
<dbReference type="Proteomes" id="UP001163336">
    <property type="component" value="Chromosome"/>
</dbReference>
<dbReference type="Pfam" id="PF02445">
    <property type="entry name" value="NadA"/>
    <property type="match status" value="1"/>
</dbReference>
<dbReference type="EMBL" id="AP026966">
    <property type="protein sequence ID" value="BDT59263.1"/>
    <property type="molecule type" value="Genomic_DNA"/>
</dbReference>
<feature type="binding site" evidence="10">
    <location>
        <position position="313"/>
    </location>
    <ligand>
        <name>[4Fe-4S] cluster</name>
        <dbReference type="ChEBI" id="CHEBI:49883"/>
    </ligand>
</feature>
<protein>
    <recommendedName>
        <fullName evidence="2 10">Quinolinate synthase</fullName>
        <ecNumber evidence="2 10">2.5.1.72</ecNumber>
    </recommendedName>
</protein>
<comment type="pathway">
    <text evidence="1 10">Cofactor biosynthesis; NAD(+) biosynthesis; quinolinate from iminoaspartate: step 1/1.</text>
</comment>
<comment type="catalytic activity">
    <reaction evidence="10">
        <text>iminosuccinate + dihydroxyacetone phosphate = quinolinate + phosphate + 2 H2O + H(+)</text>
        <dbReference type="Rhea" id="RHEA:25888"/>
        <dbReference type="ChEBI" id="CHEBI:15377"/>
        <dbReference type="ChEBI" id="CHEBI:15378"/>
        <dbReference type="ChEBI" id="CHEBI:29959"/>
        <dbReference type="ChEBI" id="CHEBI:43474"/>
        <dbReference type="ChEBI" id="CHEBI:57642"/>
        <dbReference type="ChEBI" id="CHEBI:77875"/>
        <dbReference type="EC" id="2.5.1.72"/>
    </reaction>
</comment>
<comment type="similarity">
    <text evidence="10">Belongs to the quinolinate synthase family. Type 1 subfamily.</text>
</comment>
<dbReference type="NCBIfam" id="NF006877">
    <property type="entry name" value="PRK09375.1-1"/>
    <property type="match status" value="1"/>
</dbReference>
<dbReference type="Gene3D" id="3.40.50.10800">
    <property type="entry name" value="NadA-like"/>
    <property type="match status" value="3"/>
</dbReference>
<evidence type="ECO:0000256" key="2">
    <source>
        <dbReference type="ARBA" id="ARBA00012669"/>
    </source>
</evidence>
<evidence type="ECO:0000256" key="4">
    <source>
        <dbReference type="ARBA" id="ARBA00022490"/>
    </source>
</evidence>
<evidence type="ECO:0000256" key="7">
    <source>
        <dbReference type="ARBA" id="ARBA00022723"/>
    </source>
</evidence>
<feature type="binding site" evidence="10">
    <location>
        <begin position="155"/>
        <end position="157"/>
    </location>
    <ligand>
        <name>iminosuccinate</name>
        <dbReference type="ChEBI" id="CHEBI:77875"/>
    </ligand>
</feature>
<feature type="binding site" evidence="10">
    <location>
        <position position="216"/>
    </location>
    <ligand>
        <name>[4Fe-4S] cluster</name>
        <dbReference type="ChEBI" id="CHEBI:49883"/>
    </ligand>
</feature>
<dbReference type="InterPro" id="IPR036094">
    <property type="entry name" value="NadA_sf"/>
</dbReference>
<comment type="subcellular location">
    <subcellularLocation>
        <location evidence="10">Cytoplasm</location>
    </subcellularLocation>
</comment>
<keyword evidence="3 10" id="KW-0004">4Fe-4S</keyword>
<comment type="function">
    <text evidence="10">Catalyzes the condensation of iminoaspartate with dihydroxyacetone phosphate to form quinolinate.</text>
</comment>
<dbReference type="InterPro" id="IPR003473">
    <property type="entry name" value="NadA"/>
</dbReference>
<proteinExistence type="inferred from homology"/>
<feature type="binding site" evidence="10">
    <location>
        <position position="84"/>
    </location>
    <ligand>
        <name>iminosuccinate</name>
        <dbReference type="ChEBI" id="CHEBI:77875"/>
    </ligand>
</feature>
<reference evidence="11" key="1">
    <citation type="submission" date="2022-11" db="EMBL/GenBank/DDBJ databases">
        <title>Isolation and characterization of PLA-degrading bacterium Massilia sp. from Antarctic soil.</title>
        <authorList>
            <person name="Sato K."/>
            <person name="Gomez-Fuentes C."/>
            <person name="Ahmad S.A."/>
            <person name="Zulkharnain A."/>
        </authorList>
    </citation>
    <scope>NUCLEOTIDE SEQUENCE</scope>
    <source>
        <strain evidence="11">N-3</strain>
    </source>
</reference>
<keyword evidence="12" id="KW-1185">Reference proteome</keyword>
<evidence type="ECO:0000256" key="1">
    <source>
        <dbReference type="ARBA" id="ARBA00005065"/>
    </source>
</evidence>
<feature type="binding site" evidence="10">
    <location>
        <position position="259"/>
    </location>
    <ligand>
        <name>iminosuccinate</name>
        <dbReference type="ChEBI" id="CHEBI:77875"/>
    </ligand>
</feature>
<gene>
    <name evidence="10 11" type="primary">nadA</name>
    <name evidence="11" type="ORF">MasN3_27570</name>
</gene>
<accession>A0ABM8C7M2</accession>
<keyword evidence="7 10" id="KW-0479">Metal-binding</keyword>
<keyword evidence="9 10" id="KW-0411">Iron-sulfur</keyword>
<dbReference type="InterPro" id="IPR023513">
    <property type="entry name" value="Quinolinate_synth_A_type1"/>
</dbReference>
<evidence type="ECO:0000313" key="11">
    <source>
        <dbReference type="EMBL" id="BDT59263.1"/>
    </source>
</evidence>
<keyword evidence="8 10" id="KW-0408">Iron</keyword>
<dbReference type="HAMAP" id="MF_00567">
    <property type="entry name" value="NadA_type1"/>
    <property type="match status" value="1"/>
</dbReference>
<comment type="cofactor">
    <cofactor evidence="10">
        <name>[4Fe-4S] cluster</name>
        <dbReference type="ChEBI" id="CHEBI:49883"/>
    </cofactor>
    <text evidence="10">Binds 1 [4Fe-4S] cluster per subunit.</text>
</comment>
<evidence type="ECO:0000256" key="9">
    <source>
        <dbReference type="ARBA" id="ARBA00023014"/>
    </source>
</evidence>
<evidence type="ECO:0000313" key="12">
    <source>
        <dbReference type="Proteomes" id="UP001163336"/>
    </source>
</evidence>
<keyword evidence="4 10" id="KW-0963">Cytoplasm</keyword>